<reference evidence="2" key="2">
    <citation type="journal article" date="2014" name="ISME J.">
        <title>Microbial stratification in low pH oxic and suboxic macroscopic growths along an acid mine drainage.</title>
        <authorList>
            <person name="Mendez-Garcia C."/>
            <person name="Mesa V."/>
            <person name="Sprenger R.R."/>
            <person name="Richter M."/>
            <person name="Diez M.S."/>
            <person name="Solano J."/>
            <person name="Bargiela R."/>
            <person name="Golyshina O.V."/>
            <person name="Manteca A."/>
            <person name="Ramos J.L."/>
            <person name="Gallego J.R."/>
            <person name="Llorente I."/>
            <person name="Martins Dos Santos V.A."/>
            <person name="Jensen O.N."/>
            <person name="Pelaez A.I."/>
            <person name="Sanchez J."/>
            <person name="Ferrer M."/>
        </authorList>
    </citation>
    <scope>NUCLEOTIDE SEQUENCE</scope>
</reference>
<dbReference type="AlphaFoldDB" id="T1D232"/>
<gene>
    <name evidence="2" type="ORF">B1A_03928</name>
</gene>
<dbReference type="PANTHER" id="PTHR43685">
    <property type="entry name" value="GLYCOSYLTRANSFERASE"/>
    <property type="match status" value="1"/>
</dbReference>
<feature type="domain" description="Glycosyltransferase 2-like" evidence="1">
    <location>
        <begin position="9"/>
        <end position="133"/>
    </location>
</feature>
<name>T1D232_9ZZZZ</name>
<keyword evidence="2" id="KW-0808">Transferase</keyword>
<evidence type="ECO:0000313" key="2">
    <source>
        <dbReference type="EMBL" id="EQD75519.1"/>
    </source>
</evidence>
<dbReference type="InterPro" id="IPR001173">
    <property type="entry name" value="Glyco_trans_2-like"/>
</dbReference>
<reference evidence="2" key="1">
    <citation type="submission" date="2013-08" db="EMBL/GenBank/DDBJ databases">
        <authorList>
            <person name="Mendez C."/>
            <person name="Richter M."/>
            <person name="Ferrer M."/>
            <person name="Sanchez J."/>
        </authorList>
    </citation>
    <scope>NUCLEOTIDE SEQUENCE</scope>
</reference>
<proteinExistence type="predicted"/>
<dbReference type="Pfam" id="PF00535">
    <property type="entry name" value="Glycos_transf_2"/>
    <property type="match status" value="1"/>
</dbReference>
<organism evidence="2">
    <name type="scientific">mine drainage metagenome</name>
    <dbReference type="NCBI Taxonomy" id="410659"/>
    <lineage>
        <taxon>unclassified sequences</taxon>
        <taxon>metagenomes</taxon>
        <taxon>ecological metagenomes</taxon>
    </lineage>
</organism>
<dbReference type="Gene3D" id="3.90.550.10">
    <property type="entry name" value="Spore Coat Polysaccharide Biosynthesis Protein SpsA, Chain A"/>
    <property type="match status" value="1"/>
</dbReference>
<dbReference type="InterPro" id="IPR050834">
    <property type="entry name" value="Glycosyltransf_2"/>
</dbReference>
<evidence type="ECO:0000259" key="1">
    <source>
        <dbReference type="Pfam" id="PF00535"/>
    </source>
</evidence>
<dbReference type="PANTHER" id="PTHR43685:SF3">
    <property type="entry name" value="SLR2126 PROTEIN"/>
    <property type="match status" value="1"/>
</dbReference>
<dbReference type="InterPro" id="IPR029044">
    <property type="entry name" value="Nucleotide-diphossugar_trans"/>
</dbReference>
<sequence>MGIIEDEVTIIITVKNEVKNLPTLMQSLLENDVSANIIVVDSESDDGTENFMTDLSSRNQNIRYIRKKCSRGQGRNIGVNKSISKYVLFTDGDAVPNKNWIGNMVSVLRNHDLVVGSTLSYEGSGTSTLPRIALYFKNFEITLPSMNLGMKRDLFMKLGGFDESFVTAEDIDLNLRAIISGATWVICNNCIVRHRSREGTSGLLKQAFWNGYGRRQLMNKNRKIWNDVYMGKITRKEITFPWIIRNIGGLMGYIYCFIRKIDFTS</sequence>
<dbReference type="EMBL" id="AUZX01002870">
    <property type="protein sequence ID" value="EQD75519.1"/>
    <property type="molecule type" value="Genomic_DNA"/>
</dbReference>
<protein>
    <submittedName>
        <fullName evidence="2">Glycosyltransferase</fullName>
    </submittedName>
</protein>
<comment type="caution">
    <text evidence="2">The sequence shown here is derived from an EMBL/GenBank/DDBJ whole genome shotgun (WGS) entry which is preliminary data.</text>
</comment>
<dbReference type="SUPFAM" id="SSF53448">
    <property type="entry name" value="Nucleotide-diphospho-sugar transferases"/>
    <property type="match status" value="1"/>
</dbReference>
<dbReference type="GO" id="GO:0016740">
    <property type="term" value="F:transferase activity"/>
    <property type="evidence" value="ECO:0007669"/>
    <property type="project" value="UniProtKB-KW"/>
</dbReference>
<accession>T1D232</accession>